<feature type="compositionally biased region" description="Acidic residues" evidence="2">
    <location>
        <begin position="583"/>
        <end position="598"/>
    </location>
</feature>
<feature type="compositionally biased region" description="Basic and acidic residues" evidence="2">
    <location>
        <begin position="273"/>
        <end position="284"/>
    </location>
</feature>
<name>A0A078A3Y7_STYLE</name>
<dbReference type="Proteomes" id="UP000039865">
    <property type="component" value="Unassembled WGS sequence"/>
</dbReference>
<feature type="region of interest" description="Disordered" evidence="2">
    <location>
        <begin position="388"/>
        <end position="428"/>
    </location>
</feature>
<evidence type="ECO:0000256" key="1">
    <source>
        <dbReference type="ARBA" id="ARBA00008315"/>
    </source>
</evidence>
<feature type="compositionally biased region" description="Basic and acidic residues" evidence="2">
    <location>
        <begin position="562"/>
        <end position="582"/>
    </location>
</feature>
<sequence length="620" mass="71844">MSEKPPVLTNHRYVDKNIHETIERVQNYEIHQKKLFKIKEDLEKKRLKKINADQSYEHLKSQMIKKINEIKRSNQILLEKLLDISKGKRCEVKQENLQLTLPQQKSLNYQVKKKEAERIDTENQKIMERIVNQNPSLSSKKMHQDYQETKKYKKLKEQKKVLNVEKIIEKKKKMVMEARSTILPLLQTKQNSPGGPLTDMTGRNFHLNPIESQSQRMSANNIQNQDDNDGINIANTQTDYNKTGQTRYPYLNRNLNQSSNITPTSNRQNRHQARSEMAEYRDSKNSNGSQTAIKKPSKVVLEAIKNPTIKSNTINMNNSLNFKQNKPPVVPLISNQAKPIPRSDAYNSLNNTVKISKTKVNDIIGGNEANKTYESRPTEQIVEVVQDQVQSDEDQVQPEQTLGRNDGYAIPMDDSASSTLKKSIKSVPKDVDEVREHVIEDEAQFQSQPEPEQKESLTKQQTVKSQKKSELNESRHVKEDVLSDQYEEDFIGQSKQNTLRQVETQRQQTQKELSQLNTNRKGDESSLIQDSFLKDDTKFEERNSIVSGTGEEEAEEEDEEDRMEREMDRVADEFAQKQRELEQAMDADDGDDEEEEVPQEEKAKEGQEEEYDEVFDEDDQ</sequence>
<reference evidence="3 4" key="1">
    <citation type="submission" date="2014-06" db="EMBL/GenBank/DDBJ databases">
        <authorList>
            <person name="Swart Estienne"/>
        </authorList>
    </citation>
    <scope>NUCLEOTIDE SEQUENCE [LARGE SCALE GENOMIC DNA]</scope>
    <source>
        <strain evidence="3 4">130c</strain>
    </source>
</reference>
<keyword evidence="4" id="KW-1185">Reference proteome</keyword>
<comment type="similarity">
    <text evidence="1">Belongs to the CFAP97 family.</text>
</comment>
<evidence type="ECO:0000256" key="2">
    <source>
        <dbReference type="SAM" id="MobiDB-lite"/>
    </source>
</evidence>
<dbReference type="Pfam" id="PF13879">
    <property type="entry name" value="Hmw_CFAP97"/>
    <property type="match status" value="1"/>
</dbReference>
<organism evidence="3 4">
    <name type="scientific">Stylonychia lemnae</name>
    <name type="common">Ciliate</name>
    <dbReference type="NCBI Taxonomy" id="5949"/>
    <lineage>
        <taxon>Eukaryota</taxon>
        <taxon>Sar</taxon>
        <taxon>Alveolata</taxon>
        <taxon>Ciliophora</taxon>
        <taxon>Intramacronucleata</taxon>
        <taxon>Spirotrichea</taxon>
        <taxon>Stichotrichia</taxon>
        <taxon>Sporadotrichida</taxon>
        <taxon>Oxytrichidae</taxon>
        <taxon>Stylonychinae</taxon>
        <taxon>Stylonychia</taxon>
    </lineage>
</organism>
<feature type="compositionally biased region" description="Polar residues" evidence="2">
    <location>
        <begin position="236"/>
        <end position="246"/>
    </location>
</feature>
<protein>
    <submittedName>
        <fullName evidence="3">Uncharacterized protein</fullName>
    </submittedName>
</protein>
<dbReference type="InParanoid" id="A0A078A3Y7"/>
<feature type="compositionally biased region" description="Low complexity" evidence="2">
    <location>
        <begin position="219"/>
        <end position="235"/>
    </location>
</feature>
<evidence type="ECO:0000313" key="4">
    <source>
        <dbReference type="Proteomes" id="UP000039865"/>
    </source>
</evidence>
<accession>A0A078A3Y7</accession>
<proteinExistence type="inferred from homology"/>
<feature type="region of interest" description="Disordered" evidence="2">
    <location>
        <begin position="440"/>
        <end position="620"/>
    </location>
</feature>
<feature type="compositionally biased region" description="Polar residues" evidence="2">
    <location>
        <begin position="493"/>
        <end position="519"/>
    </location>
</feature>
<feature type="compositionally biased region" description="Acidic residues" evidence="2">
    <location>
        <begin position="607"/>
        <end position="620"/>
    </location>
</feature>
<feature type="region of interest" description="Disordered" evidence="2">
    <location>
        <begin position="214"/>
        <end position="293"/>
    </location>
</feature>
<evidence type="ECO:0000313" key="3">
    <source>
        <dbReference type="EMBL" id="CDW76589.1"/>
    </source>
</evidence>
<dbReference type="EMBL" id="CCKQ01005374">
    <property type="protein sequence ID" value="CDW76589.1"/>
    <property type="molecule type" value="Genomic_DNA"/>
</dbReference>
<feature type="compositionally biased region" description="Polar residues" evidence="2">
    <location>
        <begin position="253"/>
        <end position="267"/>
    </location>
</feature>
<feature type="compositionally biased region" description="Basic and acidic residues" evidence="2">
    <location>
        <begin position="532"/>
        <end position="543"/>
    </location>
</feature>
<dbReference type="AlphaFoldDB" id="A0A078A3Y7"/>
<dbReference type="InterPro" id="IPR029488">
    <property type="entry name" value="Hmw/CFAP97"/>
</dbReference>
<feature type="compositionally biased region" description="Basic and acidic residues" evidence="2">
    <location>
        <begin position="467"/>
        <end position="481"/>
    </location>
</feature>
<feature type="compositionally biased region" description="Acidic residues" evidence="2">
    <location>
        <begin position="550"/>
        <end position="561"/>
    </location>
</feature>
<gene>
    <name evidence="3" type="primary">Contig19008.g917</name>
    <name evidence="3" type="ORF">STYLEM_5549</name>
</gene>